<sequence length="373" mass="40791">MKAFKIVPSIAECVDFRTLAKELSLGAKDLILTNEYIYNPTIAALNLGCHTCFQEKFGGGEPTDVMVDAILDDLRGKEFDRIIAVGGGTVIDIAKVLTVAKSTDRVDDLYDRMANIEKEHELIIVPTTCGTGSEVTNISIINRTTKGVKVGLVSPAMFADEAALVPGMLLSLPYPVFATSSIDAMVHAVESYLSPNACALSELFSEKALHLILSCWKDAVASGGKDAWKKHALEFLRASNYAGIAFGHAGCAAVHAMAYPLGGVHHIPHGQANQLMFADVMRKYQEKKPIGKLNQLEELLSAELDVEPVFALENLYELMDEVLKKDPLHEHGVTADELPVFAKNVIETQQRLLGNNYVELSEDDLLDIYRKAF</sequence>
<dbReference type="InterPro" id="IPR001670">
    <property type="entry name" value="ADH_Fe/GldA"/>
</dbReference>
<evidence type="ECO:0000259" key="3">
    <source>
        <dbReference type="Pfam" id="PF00465"/>
    </source>
</evidence>
<keyword evidence="2" id="KW-0560">Oxidoreductase</keyword>
<protein>
    <submittedName>
        <fullName evidence="5">4-hydroxybutyrate dehydrogenase</fullName>
    </submittedName>
</protein>
<dbReference type="SUPFAM" id="SSF56796">
    <property type="entry name" value="Dehydroquinate synthase-like"/>
    <property type="match status" value="1"/>
</dbReference>
<dbReference type="EMBL" id="BLYJ01000013">
    <property type="protein sequence ID" value="GFO88093.1"/>
    <property type="molecule type" value="Genomic_DNA"/>
</dbReference>
<feature type="domain" description="Fe-containing alcohol dehydrogenase-like C-terminal" evidence="4">
    <location>
        <begin position="178"/>
        <end position="373"/>
    </location>
</feature>
<comment type="caution">
    <text evidence="5">The sequence shown here is derived from an EMBL/GenBank/DDBJ whole genome shotgun (WGS) entry which is preliminary data.</text>
</comment>
<evidence type="ECO:0000313" key="6">
    <source>
        <dbReference type="Proteomes" id="UP000620147"/>
    </source>
</evidence>
<dbReference type="PANTHER" id="PTHR11496">
    <property type="entry name" value="ALCOHOL DEHYDROGENASE"/>
    <property type="match status" value="1"/>
</dbReference>
<keyword evidence="6" id="KW-1185">Reference proteome</keyword>
<evidence type="ECO:0000256" key="2">
    <source>
        <dbReference type="ARBA" id="ARBA00023002"/>
    </source>
</evidence>
<dbReference type="Pfam" id="PF00465">
    <property type="entry name" value="Fe-ADH"/>
    <property type="match status" value="1"/>
</dbReference>
<dbReference type="InterPro" id="IPR039697">
    <property type="entry name" value="Alcohol_dehydrogenase_Fe"/>
</dbReference>
<evidence type="ECO:0000259" key="4">
    <source>
        <dbReference type="Pfam" id="PF25137"/>
    </source>
</evidence>
<proteinExistence type="inferred from homology"/>
<reference evidence="5 6" key="1">
    <citation type="submission" date="2020-06" db="EMBL/GenBank/DDBJ databases">
        <title>Characterization of fructooligosaccharide metabolism and fructooligosaccharide-degrading enzymes in human commensal butyrate producers.</title>
        <authorList>
            <person name="Tanno H."/>
            <person name="Fujii T."/>
            <person name="Hirano K."/>
            <person name="Maeno S."/>
            <person name="Tonozuka T."/>
            <person name="Sakamoto M."/>
            <person name="Ohkuma M."/>
            <person name="Tochio T."/>
            <person name="Endo A."/>
        </authorList>
    </citation>
    <scope>NUCLEOTIDE SEQUENCE [LARGE SCALE GENOMIC DNA]</scope>
    <source>
        <strain evidence="5 6">JCM 31056</strain>
    </source>
</reference>
<evidence type="ECO:0000256" key="1">
    <source>
        <dbReference type="ARBA" id="ARBA00007358"/>
    </source>
</evidence>
<dbReference type="Pfam" id="PF25137">
    <property type="entry name" value="ADH_Fe_C"/>
    <property type="match status" value="1"/>
</dbReference>
<dbReference type="Proteomes" id="UP000620147">
    <property type="component" value="Unassembled WGS sequence"/>
</dbReference>
<accession>A0ABQ1DZF1</accession>
<name>A0ABQ1DZF1_9FIRM</name>
<organism evidence="5 6">
    <name type="scientific">Butyricicoccus faecihominis</name>
    <dbReference type="NCBI Taxonomy" id="1712515"/>
    <lineage>
        <taxon>Bacteria</taxon>
        <taxon>Bacillati</taxon>
        <taxon>Bacillota</taxon>
        <taxon>Clostridia</taxon>
        <taxon>Eubacteriales</taxon>
        <taxon>Butyricicoccaceae</taxon>
        <taxon>Butyricicoccus</taxon>
    </lineage>
</organism>
<feature type="domain" description="Alcohol dehydrogenase iron-type/glycerol dehydrogenase GldA" evidence="3">
    <location>
        <begin position="21"/>
        <end position="162"/>
    </location>
</feature>
<evidence type="ECO:0000313" key="5">
    <source>
        <dbReference type="EMBL" id="GFO88093.1"/>
    </source>
</evidence>
<dbReference type="Gene3D" id="3.40.50.1970">
    <property type="match status" value="1"/>
</dbReference>
<dbReference type="RefSeq" id="WP_188885984.1">
    <property type="nucleotide sequence ID" value="NZ_BLYJ01000013.1"/>
</dbReference>
<dbReference type="PANTHER" id="PTHR11496:SF102">
    <property type="entry name" value="ALCOHOL DEHYDROGENASE 4"/>
    <property type="match status" value="1"/>
</dbReference>
<comment type="similarity">
    <text evidence="1">Belongs to the iron-containing alcohol dehydrogenase family.</text>
</comment>
<dbReference type="Gene3D" id="1.20.1090.10">
    <property type="entry name" value="Dehydroquinate synthase-like - alpha domain"/>
    <property type="match status" value="1"/>
</dbReference>
<dbReference type="InterPro" id="IPR056798">
    <property type="entry name" value="ADH_Fe_C"/>
</dbReference>
<gene>
    <name evidence="5" type="ORF">BUFA31_12570</name>
</gene>